<feature type="compositionally biased region" description="Low complexity" evidence="1">
    <location>
        <begin position="856"/>
        <end position="874"/>
    </location>
</feature>
<keyword evidence="2" id="KW-1133">Transmembrane helix</keyword>
<feature type="compositionally biased region" description="Low complexity" evidence="1">
    <location>
        <begin position="198"/>
        <end position="245"/>
    </location>
</feature>
<feature type="compositionally biased region" description="Low complexity" evidence="1">
    <location>
        <begin position="270"/>
        <end position="283"/>
    </location>
</feature>
<evidence type="ECO:0000313" key="4">
    <source>
        <dbReference type="Proteomes" id="UP000671914"/>
    </source>
</evidence>
<dbReference type="RefSeq" id="WP_210901273.1">
    <property type="nucleotide sequence ID" value="NZ_CP071696.1"/>
</dbReference>
<keyword evidence="4" id="KW-1185">Reference proteome</keyword>
<keyword evidence="2" id="KW-0812">Transmembrane</keyword>
<feature type="compositionally biased region" description="Low complexity" evidence="1">
    <location>
        <begin position="386"/>
        <end position="405"/>
    </location>
</feature>
<feature type="compositionally biased region" description="Basic and acidic residues" evidence="1">
    <location>
        <begin position="641"/>
        <end position="653"/>
    </location>
</feature>
<feature type="region of interest" description="Disordered" evidence="1">
    <location>
        <begin position="1097"/>
        <end position="1145"/>
    </location>
</feature>
<reference evidence="3" key="1">
    <citation type="submission" date="2021-03" db="EMBL/GenBank/DDBJ databases">
        <title>Agromyces archimandritus sp. nov., isolated from the cockroach Archimandrita tessellata.</title>
        <authorList>
            <person name="Guzman J."/>
            <person name="Ortuzar M."/>
            <person name="Poehlein A."/>
            <person name="Daniel R."/>
            <person name="Trujillo M."/>
            <person name="Vilcinskas A."/>
        </authorList>
    </citation>
    <scope>NUCLEOTIDE SEQUENCE</scope>
    <source>
        <strain evidence="3">G127AT</strain>
    </source>
</reference>
<evidence type="ECO:0000256" key="1">
    <source>
        <dbReference type="SAM" id="MobiDB-lite"/>
    </source>
</evidence>
<feature type="compositionally biased region" description="Gly residues" evidence="1">
    <location>
        <begin position="1030"/>
        <end position="1040"/>
    </location>
</feature>
<keyword evidence="2" id="KW-0472">Membrane</keyword>
<dbReference type="EMBL" id="CP071696">
    <property type="protein sequence ID" value="QTX05880.1"/>
    <property type="molecule type" value="Genomic_DNA"/>
</dbReference>
<feature type="compositionally biased region" description="Low complexity" evidence="1">
    <location>
        <begin position="811"/>
        <end position="831"/>
    </location>
</feature>
<feature type="compositionally biased region" description="Low complexity" evidence="1">
    <location>
        <begin position="108"/>
        <end position="137"/>
    </location>
</feature>
<feature type="compositionally biased region" description="Polar residues" evidence="1">
    <location>
        <begin position="306"/>
        <end position="317"/>
    </location>
</feature>
<feature type="compositionally biased region" description="Basic and acidic residues" evidence="1">
    <location>
        <begin position="158"/>
        <end position="176"/>
    </location>
</feature>
<sequence>MTHDDERGTGADWLLGQLGGGDPAGAPPAGRPAARPAEPRAHRHEEVLDWFSVADEAPRREAPSFPPVGRGEARRAERGTPIPPPPGAPDATRAVPTGPAEPQRRAPARPGFPAGGPSSAAAAGAPAASGSQSGFPGVVPADRAQPGPAADPTSPEPIRGRRQQEAPAERGRRAEAPARGQGGPGSPLRPEWAEPRTPSAGRPGSAPGAAPAAGAAAPGFAAPGAPAASASVAGSAAAHGAAASTPAPPPPAGRAEARQTPPAWPDWARDAASAAAPPAADAEAMFRPGDRRQAVSRAEARRTAETSEPAQTQSIPTQRPGRRAAGEGERPAPVVPPTWNPPAASAPVAPAAAPAPAWNDAPSIPDRPAPTPAATGGSGFDDELWAAFAEADEAPAAYEAPTAYEPPKPDPKDDIWAMFSGDPAEAEPQVRRSSYETADEPAVEADPRSAFGYANQEPASASPYGAPVDRFADDPFRTDAYGAQDGYGAGQQFGTDGYDTGQHAEQFGTDGYDTGQQLGTEQFASGQFGTQQFPAPGYAPAQDAAGGSSDPYGRADGSAEQPWNAQGGEDPFSALAGWGDEAVADPSAGDQYRRAEQWAEEAAETRMIPTVRPEPAVEEPPVEPIRRAWSEPVAEEPPAEPIRRAWSEPRYDDGDPSVSEYGAFGGAPAPSPAEAPAADPGFSWGIVPDPNAGDPLADQPDGGDRWARYSGAAPDARGWTPETPEPADDAGWREPQAWGDAPAEQPVDGAAWNEGAAWDDGTAWNDGTDAGWNAGAPADEDAAWNDGTAQNDDSAWNDDAPWGSATEPNTGGAWDDAQQGWAQQADPQQAGWDDRQGDPQTWNDQGWQDEQGGDAQGWQGAQGPQGWQDAPGWPDEQTRQGWQDETGRQAERGWPAGNEPQQDWQAEQDWQIEQPWRPEDPDAPTAGFEIPGRDRPLQDPFAHLPADDGFGDDARTRAMPAYSGSAAAAFDGYDAAPAGGAYGAAHGSPARDEPVAGGLFDSLFADTGVNKIVSPAESGYPASDRVNAPGGRGNGFGASGGDGGYGDGGYGQAGGYGEPSGGGAADGFDFLMSGGAGGDGASGGYGGAPGGYGGAPGGRGGFGAQRGSGGGGYDQGGYGGQGGNGGRGGYTGGPGGGPGGSGDDGDGKRTQKILLWVAGGLVGILVLVGLFWLGSTLAGGGKAPASDAASSEDAGPAPEPTEPLGEGEHAWDEFFGGECVDPYTDAWAASFTVVACDQPHAAQLVYRGTVSDDPEAAYPGDEELRGQISGLCTAEGVLDVNAIAGMEDLQVQGSYPAKAEQWDAGERDYYCFANRSSGEPLTASIAGPGPAAP</sequence>
<feature type="region of interest" description="Disordered" evidence="1">
    <location>
        <begin position="1"/>
        <end position="945"/>
    </location>
</feature>
<proteinExistence type="predicted"/>
<dbReference type="Proteomes" id="UP000671914">
    <property type="component" value="Chromosome"/>
</dbReference>
<accession>A0A975FNW6</accession>
<organism evidence="3 4">
    <name type="scientific">Agromyces archimandritae</name>
    <dbReference type="NCBI Taxonomy" id="2781962"/>
    <lineage>
        <taxon>Bacteria</taxon>
        <taxon>Bacillati</taxon>
        <taxon>Actinomycetota</taxon>
        <taxon>Actinomycetes</taxon>
        <taxon>Micrococcales</taxon>
        <taxon>Microbacteriaceae</taxon>
        <taxon>Agromyces</taxon>
    </lineage>
</organism>
<feature type="transmembrane region" description="Helical" evidence="2">
    <location>
        <begin position="1153"/>
        <end position="1173"/>
    </location>
</feature>
<feature type="region of interest" description="Disordered" evidence="1">
    <location>
        <begin position="1016"/>
        <end position="1040"/>
    </location>
</feature>
<evidence type="ECO:0000256" key="2">
    <source>
        <dbReference type="SAM" id="Phobius"/>
    </source>
</evidence>
<dbReference type="KEGG" id="aarc:G127AT_06715"/>
<feature type="region of interest" description="Disordered" evidence="1">
    <location>
        <begin position="1182"/>
        <end position="1209"/>
    </location>
</feature>
<feature type="compositionally biased region" description="Low complexity" evidence="1">
    <location>
        <begin position="341"/>
        <end position="362"/>
    </location>
</feature>
<feature type="compositionally biased region" description="Low complexity" evidence="1">
    <location>
        <begin position="666"/>
        <end position="681"/>
    </location>
</feature>
<feature type="compositionally biased region" description="Polar residues" evidence="1">
    <location>
        <begin position="514"/>
        <end position="533"/>
    </location>
</feature>
<feature type="compositionally biased region" description="Gly residues" evidence="1">
    <location>
        <begin position="1097"/>
        <end position="1142"/>
    </location>
</feature>
<gene>
    <name evidence="3" type="ORF">G127AT_06715</name>
</gene>
<name>A0A975FNW6_9MICO</name>
<feature type="compositionally biased region" description="Basic and acidic residues" evidence="1">
    <location>
        <begin position="288"/>
        <end position="305"/>
    </location>
</feature>
<evidence type="ECO:0000313" key="3">
    <source>
        <dbReference type="EMBL" id="QTX05880.1"/>
    </source>
</evidence>
<protein>
    <submittedName>
        <fullName evidence="3">Septum formation family protein</fullName>
    </submittedName>
</protein>
<feature type="compositionally biased region" description="Low complexity" evidence="1">
    <location>
        <begin position="1183"/>
        <end position="1196"/>
    </location>
</feature>
<feature type="compositionally biased region" description="Basic and acidic residues" evidence="1">
    <location>
        <begin position="37"/>
        <end position="47"/>
    </location>
</feature>